<dbReference type="eggNOG" id="KOG2587">
    <property type="taxonomic scope" value="Eukaryota"/>
</dbReference>
<comment type="subcellular location">
    <subcellularLocation>
        <location evidence="1 7">Nucleus</location>
    </subcellularLocation>
</comment>
<dbReference type="EMBL" id="KI925455">
    <property type="protein sequence ID" value="ETW85682.1"/>
    <property type="molecule type" value="Genomic_DNA"/>
</dbReference>
<dbReference type="PANTHER" id="PTHR12949">
    <property type="entry name" value="RNA POLYMERASE III DNA DIRECTED -RELATED"/>
    <property type="match status" value="1"/>
</dbReference>
<dbReference type="SUPFAM" id="SSF46785">
    <property type="entry name" value="Winged helix' DNA-binding domain"/>
    <property type="match status" value="1"/>
</dbReference>
<dbReference type="Proteomes" id="UP000030671">
    <property type="component" value="Unassembled WGS sequence"/>
</dbReference>
<evidence type="ECO:0000256" key="6">
    <source>
        <dbReference type="ARBA" id="ARBA00023242"/>
    </source>
</evidence>
<dbReference type="Pfam" id="PF22536">
    <property type="entry name" value="WHD_POLR3C"/>
    <property type="match status" value="1"/>
</dbReference>
<dbReference type="RefSeq" id="XP_009542517.1">
    <property type="nucleotide sequence ID" value="XM_009544222.1"/>
</dbReference>
<protein>
    <recommendedName>
        <fullName evidence="3 7">DNA-directed RNA polymerase III subunit RPC3</fullName>
        <shortName evidence="7">RNA polymerase III subunit C3</shortName>
    </recommendedName>
</protein>
<evidence type="ECO:0000256" key="4">
    <source>
        <dbReference type="ARBA" id="ARBA00022478"/>
    </source>
</evidence>
<accession>W4KIK6</accession>
<evidence type="ECO:0000256" key="5">
    <source>
        <dbReference type="ARBA" id="ARBA00023163"/>
    </source>
</evidence>
<dbReference type="GO" id="GO:0005666">
    <property type="term" value="C:RNA polymerase III complex"/>
    <property type="evidence" value="ECO:0007669"/>
    <property type="project" value="UniProtKB-UniRule"/>
</dbReference>
<evidence type="ECO:0000259" key="8">
    <source>
        <dbReference type="PROSITE" id="PS51344"/>
    </source>
</evidence>
<evidence type="ECO:0000256" key="1">
    <source>
        <dbReference type="ARBA" id="ARBA00004123"/>
    </source>
</evidence>
<dbReference type="GO" id="GO:0003697">
    <property type="term" value="F:single-stranded DNA binding"/>
    <property type="evidence" value="ECO:0007669"/>
    <property type="project" value="UniProtKB-UniRule"/>
</dbReference>
<dbReference type="PANTHER" id="PTHR12949:SF0">
    <property type="entry name" value="DNA-DIRECTED RNA POLYMERASE III SUBUNIT RPC3"/>
    <property type="match status" value="1"/>
</dbReference>
<dbReference type="PROSITE" id="PS51344">
    <property type="entry name" value="HTH_TFE_IIE"/>
    <property type="match status" value="1"/>
</dbReference>
<sequence>MNLIKNYLGMLAFADNPTLAGRAACFISSVGSKYYVEFEVIEKRLRRRVLEAVARERHGDDAVRVLRLLMDTGKMDEKQISKIAMMAPKDVRPLLGALSAEHLVSIQEVPKSADR</sequence>
<keyword evidence="6 7" id="KW-0539">Nucleus</keyword>
<evidence type="ECO:0000313" key="9">
    <source>
        <dbReference type="EMBL" id="ETW85682.1"/>
    </source>
</evidence>
<proteinExistence type="inferred from homology"/>
<organism evidence="9 10">
    <name type="scientific">Heterobasidion irregulare (strain TC 32-1)</name>
    <dbReference type="NCBI Taxonomy" id="747525"/>
    <lineage>
        <taxon>Eukaryota</taxon>
        <taxon>Fungi</taxon>
        <taxon>Dikarya</taxon>
        <taxon>Basidiomycota</taxon>
        <taxon>Agaricomycotina</taxon>
        <taxon>Agaricomycetes</taxon>
        <taxon>Russulales</taxon>
        <taxon>Bondarzewiaceae</taxon>
        <taxon>Heterobasidion</taxon>
        <taxon>Heterobasidion annosum species complex</taxon>
    </lineage>
</organism>
<keyword evidence="10" id="KW-1185">Reference proteome</keyword>
<dbReference type="InterPro" id="IPR039748">
    <property type="entry name" value="RPC3"/>
</dbReference>
<dbReference type="HOGENOM" id="CLU_2114672_0_0_1"/>
<dbReference type="Gene3D" id="1.10.10.10">
    <property type="entry name" value="Winged helix-like DNA-binding domain superfamily/Winged helix DNA-binding domain"/>
    <property type="match status" value="1"/>
</dbReference>
<gene>
    <name evidence="9" type="ORF">HETIRDRAFT_379750</name>
</gene>
<name>W4KIK6_HETIT</name>
<keyword evidence="5 7" id="KW-0804">Transcription</keyword>
<evidence type="ECO:0000256" key="7">
    <source>
        <dbReference type="RuleBase" id="RU367076"/>
    </source>
</evidence>
<evidence type="ECO:0000313" key="10">
    <source>
        <dbReference type="Proteomes" id="UP000030671"/>
    </source>
</evidence>
<dbReference type="GeneID" id="20671984"/>
<comment type="subunit">
    <text evidence="2 7">Component of the RNA polymerase III (Pol III) complex consisting of 17 subunits.</text>
</comment>
<dbReference type="InterPro" id="IPR017919">
    <property type="entry name" value="TFIIE/TFIIEa_HTH"/>
</dbReference>
<comment type="similarity">
    <text evidence="7">Belongs to the RNA polymerase beta chain family.</text>
</comment>
<keyword evidence="4 7" id="KW-0240">DNA-directed RNA polymerase</keyword>
<reference evidence="9 10" key="1">
    <citation type="journal article" date="2012" name="New Phytol.">
        <title>Insight into trade-off between wood decay and parasitism from the genome of a fungal forest pathogen.</title>
        <authorList>
            <person name="Olson A."/>
            <person name="Aerts A."/>
            <person name="Asiegbu F."/>
            <person name="Belbahri L."/>
            <person name="Bouzid O."/>
            <person name="Broberg A."/>
            <person name="Canback B."/>
            <person name="Coutinho P.M."/>
            <person name="Cullen D."/>
            <person name="Dalman K."/>
            <person name="Deflorio G."/>
            <person name="van Diepen L.T."/>
            <person name="Dunand C."/>
            <person name="Duplessis S."/>
            <person name="Durling M."/>
            <person name="Gonthier P."/>
            <person name="Grimwood J."/>
            <person name="Fossdal C.G."/>
            <person name="Hansson D."/>
            <person name="Henrissat B."/>
            <person name="Hietala A."/>
            <person name="Himmelstrand K."/>
            <person name="Hoffmeister D."/>
            <person name="Hogberg N."/>
            <person name="James T.Y."/>
            <person name="Karlsson M."/>
            <person name="Kohler A."/>
            <person name="Kues U."/>
            <person name="Lee Y.H."/>
            <person name="Lin Y.C."/>
            <person name="Lind M."/>
            <person name="Lindquist E."/>
            <person name="Lombard V."/>
            <person name="Lucas S."/>
            <person name="Lunden K."/>
            <person name="Morin E."/>
            <person name="Murat C."/>
            <person name="Park J."/>
            <person name="Raffaello T."/>
            <person name="Rouze P."/>
            <person name="Salamov A."/>
            <person name="Schmutz J."/>
            <person name="Solheim H."/>
            <person name="Stahlberg J."/>
            <person name="Velez H."/>
            <person name="de Vries R.P."/>
            <person name="Wiebenga A."/>
            <person name="Woodward S."/>
            <person name="Yakovlev I."/>
            <person name="Garbelotto M."/>
            <person name="Martin F."/>
            <person name="Grigoriev I.V."/>
            <person name="Stenlid J."/>
        </authorList>
    </citation>
    <scope>NUCLEOTIDE SEQUENCE [LARGE SCALE GENOMIC DNA]</scope>
    <source>
        <strain evidence="9 10">TC 32-1</strain>
    </source>
</reference>
<dbReference type="KEGG" id="hir:HETIRDRAFT_379750"/>
<evidence type="ECO:0000256" key="3">
    <source>
        <dbReference type="ARBA" id="ARBA00016689"/>
    </source>
</evidence>
<feature type="domain" description="HTH TFE/IIEalpha-type" evidence="8">
    <location>
        <begin position="46"/>
        <end position="115"/>
    </location>
</feature>
<dbReference type="InterPro" id="IPR036390">
    <property type="entry name" value="WH_DNA-bd_sf"/>
</dbReference>
<dbReference type="InParanoid" id="W4KIK6"/>
<comment type="function">
    <text evidence="7">DNA-dependent RNA polymerase catalyzes the transcription of DNA into RNA using the four ribonucleoside triphosphates as substrates. Specific core component of RNA polymerase III which synthesizes small RNAs, such as 5S rRNA and tRNAs.</text>
</comment>
<evidence type="ECO:0000256" key="2">
    <source>
        <dbReference type="ARBA" id="ARBA00011206"/>
    </source>
</evidence>
<dbReference type="InterPro" id="IPR055207">
    <property type="entry name" value="POLR3C_WHD"/>
</dbReference>
<dbReference type="STRING" id="747525.W4KIK6"/>
<feature type="non-terminal residue" evidence="9">
    <location>
        <position position="115"/>
    </location>
</feature>
<dbReference type="InterPro" id="IPR036388">
    <property type="entry name" value="WH-like_DNA-bd_sf"/>
</dbReference>
<dbReference type="AlphaFoldDB" id="W4KIK6"/>